<dbReference type="Proteomes" id="UP000045706">
    <property type="component" value="Unassembled WGS sequence"/>
</dbReference>
<reference evidence="3 4" key="1">
    <citation type="submission" date="2015-05" db="EMBL/GenBank/DDBJ databases">
        <authorList>
            <person name="Fogelqvist Johan"/>
        </authorList>
    </citation>
    <scope>NUCLEOTIDE SEQUENCE [LARGE SCALE GENOMIC DNA]</scope>
    <source>
        <strain evidence="1">VL1</strain>
        <strain evidence="2">VL2</strain>
    </source>
</reference>
<keyword evidence="3" id="KW-1185">Reference proteome</keyword>
<gene>
    <name evidence="1" type="ORF">BN1708_010115</name>
    <name evidence="2" type="ORF">BN1723_006229</name>
</gene>
<dbReference type="Proteomes" id="UP000044602">
    <property type="component" value="Unassembled WGS sequence"/>
</dbReference>
<name>A0A0G4KNI9_VERLO</name>
<evidence type="ECO:0000313" key="1">
    <source>
        <dbReference type="EMBL" id="CRK11309.1"/>
    </source>
</evidence>
<dbReference type="EMBL" id="CVQH01002780">
    <property type="protein sequence ID" value="CRK11309.1"/>
    <property type="molecule type" value="Genomic_DNA"/>
</dbReference>
<organism evidence="1 3">
    <name type="scientific">Verticillium longisporum</name>
    <name type="common">Verticillium dahliae var. longisporum</name>
    <dbReference type="NCBI Taxonomy" id="100787"/>
    <lineage>
        <taxon>Eukaryota</taxon>
        <taxon>Fungi</taxon>
        <taxon>Dikarya</taxon>
        <taxon>Ascomycota</taxon>
        <taxon>Pezizomycotina</taxon>
        <taxon>Sordariomycetes</taxon>
        <taxon>Hypocreomycetidae</taxon>
        <taxon>Glomerellales</taxon>
        <taxon>Plectosphaerellaceae</taxon>
        <taxon>Verticillium</taxon>
    </lineage>
</organism>
<evidence type="ECO:0000313" key="4">
    <source>
        <dbReference type="Proteomes" id="UP000045706"/>
    </source>
</evidence>
<dbReference type="AlphaFoldDB" id="A0A0G4KNI9"/>
<sequence length="72" mass="7698">MAPVENSGSKIELKCAQQRPAGHGLVELVAFVKQLWMIPRGMTVFAAFAAAFSRSAGGQCGEVLSPNYIPFD</sequence>
<evidence type="ECO:0000313" key="3">
    <source>
        <dbReference type="Proteomes" id="UP000044602"/>
    </source>
</evidence>
<protein>
    <submittedName>
        <fullName evidence="1">Uncharacterized protein</fullName>
    </submittedName>
</protein>
<proteinExistence type="predicted"/>
<dbReference type="EMBL" id="CVQI01034162">
    <property type="protein sequence ID" value="CRK44636.1"/>
    <property type="molecule type" value="Genomic_DNA"/>
</dbReference>
<evidence type="ECO:0000313" key="2">
    <source>
        <dbReference type="EMBL" id="CRK44636.1"/>
    </source>
</evidence>
<accession>A0A0G4KNI9</accession>